<dbReference type="RefSeq" id="WP_030449995.1">
    <property type="nucleotide sequence ID" value="NZ_AP023354.1"/>
</dbReference>
<feature type="region of interest" description="Disordered" evidence="1">
    <location>
        <begin position="1"/>
        <end position="22"/>
    </location>
</feature>
<evidence type="ECO:0000313" key="4">
    <source>
        <dbReference type="Proteomes" id="UP000680750"/>
    </source>
</evidence>
<dbReference type="EMBL" id="AP023354">
    <property type="protein sequence ID" value="BCJ26349.1"/>
    <property type="molecule type" value="Genomic_DNA"/>
</dbReference>
<name>A0A810KVH2_9ACTN</name>
<accession>A0A810KVH2</accession>
<evidence type="ECO:0000313" key="3">
    <source>
        <dbReference type="EMBL" id="BCJ26349.1"/>
    </source>
</evidence>
<dbReference type="OrthoDB" id="3430276at2"/>
<reference evidence="3" key="1">
    <citation type="submission" date="2020-08" db="EMBL/GenBank/DDBJ databases">
        <title>Whole genome shotgun sequence of Actinocatenispora sera NBRC 101916.</title>
        <authorList>
            <person name="Komaki H."/>
            <person name="Tamura T."/>
        </authorList>
    </citation>
    <scope>NUCLEOTIDE SEQUENCE</scope>
    <source>
        <strain evidence="3">NBRC 101916</strain>
    </source>
</reference>
<evidence type="ECO:0000259" key="2">
    <source>
        <dbReference type="Pfam" id="PF04149"/>
    </source>
</evidence>
<evidence type="ECO:0000256" key="1">
    <source>
        <dbReference type="SAM" id="MobiDB-lite"/>
    </source>
</evidence>
<dbReference type="KEGG" id="aser:Asera_04570"/>
<feature type="compositionally biased region" description="Polar residues" evidence="1">
    <location>
        <begin position="7"/>
        <end position="20"/>
    </location>
</feature>
<organism evidence="3 4">
    <name type="scientific">Actinocatenispora sera</name>
    <dbReference type="NCBI Taxonomy" id="390989"/>
    <lineage>
        <taxon>Bacteria</taxon>
        <taxon>Bacillati</taxon>
        <taxon>Actinomycetota</taxon>
        <taxon>Actinomycetes</taxon>
        <taxon>Micromonosporales</taxon>
        <taxon>Micromonosporaceae</taxon>
        <taxon>Actinocatenispora</taxon>
    </lineage>
</organism>
<dbReference type="Proteomes" id="UP000680750">
    <property type="component" value="Chromosome"/>
</dbReference>
<proteinExistence type="predicted"/>
<dbReference type="Pfam" id="PF04149">
    <property type="entry name" value="DUF397"/>
    <property type="match status" value="2"/>
</dbReference>
<dbReference type="AlphaFoldDB" id="A0A810KVH2"/>
<gene>
    <name evidence="3" type="ORF">Asera_04570</name>
</gene>
<dbReference type="InterPro" id="IPR007278">
    <property type="entry name" value="DUF397"/>
</dbReference>
<feature type="domain" description="DUF397" evidence="2">
    <location>
        <begin position="10"/>
        <end position="30"/>
    </location>
</feature>
<protein>
    <submittedName>
        <fullName evidence="3">Toxin</fullName>
    </submittedName>
</protein>
<feature type="domain" description="DUF397" evidence="2">
    <location>
        <begin position="32"/>
        <end position="82"/>
    </location>
</feature>
<sequence>MLVPDLTGTSWRKSSRSSGGADNCVEVAAGTAWRKSSSSTGANARVEVADGVGWAAVRDSKDPDGPVLVVSPAAFGAFVRDVTARH</sequence>
<keyword evidence="4" id="KW-1185">Reference proteome</keyword>